<accession>A0A182I9J7</accession>
<dbReference type="VEuPathDB" id="VectorBase:AARA010257"/>
<reference evidence="1" key="1">
    <citation type="submission" date="2022-08" db="UniProtKB">
        <authorList>
            <consortium name="EnsemblMetazoa"/>
        </authorList>
    </citation>
    <scope>IDENTIFICATION</scope>
    <source>
        <strain evidence="1">Dongola</strain>
    </source>
</reference>
<organism evidence="1 2">
    <name type="scientific">Anopheles arabiensis</name>
    <name type="common">Mosquito</name>
    <dbReference type="NCBI Taxonomy" id="7173"/>
    <lineage>
        <taxon>Eukaryota</taxon>
        <taxon>Metazoa</taxon>
        <taxon>Ecdysozoa</taxon>
        <taxon>Arthropoda</taxon>
        <taxon>Hexapoda</taxon>
        <taxon>Insecta</taxon>
        <taxon>Pterygota</taxon>
        <taxon>Neoptera</taxon>
        <taxon>Endopterygota</taxon>
        <taxon>Diptera</taxon>
        <taxon>Nematocera</taxon>
        <taxon>Culicoidea</taxon>
        <taxon>Culicidae</taxon>
        <taxon>Anophelinae</taxon>
        <taxon>Anopheles</taxon>
    </lineage>
</organism>
<keyword evidence="2" id="KW-1185">Reference proteome</keyword>
<dbReference type="Proteomes" id="UP000075840">
    <property type="component" value="Unassembled WGS sequence"/>
</dbReference>
<evidence type="ECO:0000313" key="2">
    <source>
        <dbReference type="Proteomes" id="UP000075840"/>
    </source>
</evidence>
<dbReference type="AlphaFoldDB" id="A0A182I9J7"/>
<evidence type="ECO:0000313" key="1">
    <source>
        <dbReference type="EnsemblMetazoa" id="AARA010257-PA"/>
    </source>
</evidence>
<proteinExistence type="predicted"/>
<dbReference type="EMBL" id="APCN01000987">
    <property type="status" value="NOT_ANNOTATED_CDS"/>
    <property type="molecule type" value="Genomic_DNA"/>
</dbReference>
<sequence>PQVVVAVRWRCAAVYPSFLPGRGSQLSTAKTYARAHASSLLGRAAQRTKQAEKSCRVLPHSGTRDQQRVCKQRQHQLGKESCTANTTSARPERYI</sequence>
<protein>
    <submittedName>
        <fullName evidence="1">Uncharacterized protein</fullName>
    </submittedName>
</protein>
<name>A0A182I9J7_ANOAR</name>
<dbReference type="EnsemblMetazoa" id="AARA010257-RA">
    <property type="protein sequence ID" value="AARA010257-PA"/>
    <property type="gene ID" value="AARA010257"/>
</dbReference>